<dbReference type="Proteomes" id="UP000691718">
    <property type="component" value="Unassembled WGS sequence"/>
</dbReference>
<evidence type="ECO:0000256" key="2">
    <source>
        <dbReference type="ARBA" id="ARBA00023054"/>
    </source>
</evidence>
<evidence type="ECO:0000256" key="1">
    <source>
        <dbReference type="ARBA" id="ARBA00006663"/>
    </source>
</evidence>
<dbReference type="EMBL" id="CAJQZP010000288">
    <property type="protein sequence ID" value="CAG4953627.1"/>
    <property type="molecule type" value="Genomic_DNA"/>
</dbReference>
<dbReference type="OrthoDB" id="2150121at2759"/>
<dbReference type="InterPro" id="IPR019579">
    <property type="entry name" value="FAM161A/B"/>
</dbReference>
<evidence type="ECO:0000313" key="4">
    <source>
        <dbReference type="Proteomes" id="UP000691718"/>
    </source>
</evidence>
<sequence length="333" mass="38636">MNSSSVFTNSCLKVPVDPINKMPKAAYERTNKTLSERSSLDSSTTCSISTVDVDKEKVKLFYRSIPDYTEINHLSSTEFYSTLKSLREKKKSVLGLTVELVDNDQQYDDKTKSYDEVYDLSTKKENIVKIDNEKSSNTVKLTRKKRALGSNKVDHESVAYSTQKQDKINDDQLAGTDTRNINKVERSNRNHSACSISWHDDKNSRNKNEIDKKFDKFFQVTKLDPFDSRQQCTTQSMPSSPLRTKSFSTISRKKKNVTIPKPFKMTERDDQEKIANELRTLQKSFSEDILNQKRERKQFRARPVPIESRIPLYDKILEDQAMRFPQLKLNFHS</sequence>
<dbReference type="AlphaFoldDB" id="A0A8S3WCU8"/>
<gene>
    <name evidence="3" type="ORF">PAPOLLO_LOCUS4907</name>
</gene>
<dbReference type="GO" id="GO:0005856">
    <property type="term" value="C:cytoskeleton"/>
    <property type="evidence" value="ECO:0007669"/>
    <property type="project" value="UniProtKB-ARBA"/>
</dbReference>
<keyword evidence="4" id="KW-1185">Reference proteome</keyword>
<comment type="similarity">
    <text evidence="1">Belongs to the FAM161 family.</text>
</comment>
<organism evidence="3 4">
    <name type="scientific">Parnassius apollo</name>
    <name type="common">Apollo butterfly</name>
    <name type="synonym">Papilio apollo</name>
    <dbReference type="NCBI Taxonomy" id="110799"/>
    <lineage>
        <taxon>Eukaryota</taxon>
        <taxon>Metazoa</taxon>
        <taxon>Ecdysozoa</taxon>
        <taxon>Arthropoda</taxon>
        <taxon>Hexapoda</taxon>
        <taxon>Insecta</taxon>
        <taxon>Pterygota</taxon>
        <taxon>Neoptera</taxon>
        <taxon>Endopterygota</taxon>
        <taxon>Lepidoptera</taxon>
        <taxon>Glossata</taxon>
        <taxon>Ditrysia</taxon>
        <taxon>Papilionoidea</taxon>
        <taxon>Papilionidae</taxon>
        <taxon>Parnassiinae</taxon>
        <taxon>Parnassini</taxon>
        <taxon>Parnassius</taxon>
        <taxon>Parnassius</taxon>
    </lineage>
</organism>
<dbReference type="Pfam" id="PF10595">
    <property type="entry name" value="FAM161A_B"/>
    <property type="match status" value="1"/>
</dbReference>
<dbReference type="PANTHER" id="PTHR21501:SF1">
    <property type="entry name" value="PROTEIN FAM-161"/>
    <property type="match status" value="1"/>
</dbReference>
<protein>
    <submittedName>
        <fullName evidence="3">(apollo) hypothetical protein</fullName>
    </submittedName>
</protein>
<dbReference type="GO" id="GO:0005929">
    <property type="term" value="C:cilium"/>
    <property type="evidence" value="ECO:0007669"/>
    <property type="project" value="TreeGrafter"/>
</dbReference>
<reference evidence="3" key="1">
    <citation type="submission" date="2021-04" db="EMBL/GenBank/DDBJ databases">
        <authorList>
            <person name="Tunstrom K."/>
        </authorList>
    </citation>
    <scope>NUCLEOTIDE SEQUENCE</scope>
</reference>
<proteinExistence type="inferred from homology"/>
<evidence type="ECO:0000313" key="3">
    <source>
        <dbReference type="EMBL" id="CAG4953627.1"/>
    </source>
</evidence>
<dbReference type="GO" id="GO:0044782">
    <property type="term" value="P:cilium organization"/>
    <property type="evidence" value="ECO:0007669"/>
    <property type="project" value="TreeGrafter"/>
</dbReference>
<name>A0A8S3WCU8_PARAO</name>
<dbReference type="PANTHER" id="PTHR21501">
    <property type="entry name" value="PROTEIN FAM-161"/>
    <property type="match status" value="1"/>
</dbReference>
<keyword evidence="2" id="KW-0175">Coiled coil</keyword>
<comment type="caution">
    <text evidence="3">The sequence shown here is derived from an EMBL/GenBank/DDBJ whole genome shotgun (WGS) entry which is preliminary data.</text>
</comment>
<dbReference type="InterPro" id="IPR051655">
    <property type="entry name" value="FAM161"/>
</dbReference>
<accession>A0A8S3WCU8</accession>